<accession>A0A066UQA5</accession>
<evidence type="ECO:0000313" key="5">
    <source>
        <dbReference type="Proteomes" id="UP000326687"/>
    </source>
</evidence>
<evidence type="ECO:0000313" key="1">
    <source>
        <dbReference type="EMBL" id="KAB0291687.1"/>
    </source>
</evidence>
<reference evidence="2 5" key="2">
    <citation type="submission" date="2019-09" db="EMBL/GenBank/DDBJ databases">
        <title>Vibrio Fortis S7-72.</title>
        <authorList>
            <person name="Das S.K."/>
        </authorList>
    </citation>
    <scope>NUCLEOTIDE SEQUENCE [LARGE SCALE GENOMIC DNA]</scope>
    <source>
        <strain evidence="2 5">S7-72</strain>
    </source>
</reference>
<dbReference type="EMBL" id="VXDD01000003">
    <property type="protein sequence ID" value="KAB0301454.1"/>
    <property type="molecule type" value="Genomic_DNA"/>
</dbReference>
<evidence type="ECO:0000313" key="3">
    <source>
        <dbReference type="EMBL" id="KDN26324.1"/>
    </source>
</evidence>
<keyword evidence="4" id="KW-1185">Reference proteome</keyword>
<organism evidence="3 4">
    <name type="scientific">Vibrio fortis</name>
    <dbReference type="NCBI Taxonomy" id="212667"/>
    <lineage>
        <taxon>Bacteria</taxon>
        <taxon>Pseudomonadati</taxon>
        <taxon>Pseudomonadota</taxon>
        <taxon>Gammaproteobacteria</taxon>
        <taxon>Vibrionales</taxon>
        <taxon>Vibrionaceae</taxon>
        <taxon>Vibrio</taxon>
    </lineage>
</organism>
<dbReference type="STRING" id="212667.VFDL14_10545"/>
<gene>
    <name evidence="1" type="ORF">F2P58_00595</name>
    <name evidence="2" type="ORF">F2Z80_20540</name>
    <name evidence="3" type="ORF">VFDL14_10545</name>
</gene>
<dbReference type="RefSeq" id="WP_032553561.1">
    <property type="nucleotide sequence ID" value="NZ_BTGL01000002.1"/>
</dbReference>
<dbReference type="EMBL" id="VWSE01000002">
    <property type="protein sequence ID" value="KAB0291687.1"/>
    <property type="molecule type" value="Genomic_DNA"/>
</dbReference>
<name>A0A066UQA5_9VIBR</name>
<dbReference type="OrthoDB" id="5899368at2"/>
<dbReference type="Proteomes" id="UP000027219">
    <property type="component" value="Unassembled WGS sequence"/>
</dbReference>
<evidence type="ECO:0000313" key="6">
    <source>
        <dbReference type="Proteomes" id="UP000326789"/>
    </source>
</evidence>
<dbReference type="Proteomes" id="UP000326687">
    <property type="component" value="Unassembled WGS sequence"/>
</dbReference>
<comment type="caution">
    <text evidence="3">The sequence shown here is derived from an EMBL/GenBank/DDBJ whole genome shotgun (WGS) entry which is preliminary data.</text>
</comment>
<reference evidence="1 6" key="3">
    <citation type="submission" date="2019-09" db="EMBL/GenBank/DDBJ databases">
        <title>Whole genome sequence of Vibrio fortis.</title>
        <authorList>
            <person name="Das S.K."/>
        </authorList>
    </citation>
    <scope>NUCLEOTIDE SEQUENCE [LARGE SCALE GENOMIC DNA]</scope>
    <source>
        <strain evidence="1 6">AN60</strain>
    </source>
</reference>
<proteinExistence type="predicted"/>
<reference evidence="3 4" key="1">
    <citation type="submission" date="2014-02" db="EMBL/GenBank/DDBJ databases">
        <title>Vibrio fortis Dalian14 Genome Sequencing.</title>
        <authorList>
            <person name="Wang Y."/>
            <person name="Song L."/>
            <person name="Liu G."/>
            <person name="Ding J."/>
        </authorList>
    </citation>
    <scope>NUCLEOTIDE SEQUENCE [LARGE SCALE GENOMIC DNA]</scope>
    <source>
        <strain evidence="3 4">Dalian14</strain>
    </source>
</reference>
<evidence type="ECO:0008006" key="7">
    <source>
        <dbReference type="Google" id="ProtNLM"/>
    </source>
</evidence>
<dbReference type="Proteomes" id="UP000326789">
    <property type="component" value="Unassembled WGS sequence"/>
</dbReference>
<dbReference type="AlphaFoldDB" id="A0A066UQA5"/>
<sequence length="164" mass="19075">MDLERCWMHYLKAEQLMEQGHWPEAQRLYGDVLSSLPHHIQNAAFQNDVKPCQFACLLTGLRDASISQAEILNKLGQQQDAFDTLNQTYALMQFISLEDNSLIKRTHSLLEQQSEELLRHLIAFCSAQRNAHWMLELEQLQRAHHYFGQLKSTHDTYPSPNVLN</sequence>
<evidence type="ECO:0000313" key="2">
    <source>
        <dbReference type="EMBL" id="KAB0301454.1"/>
    </source>
</evidence>
<evidence type="ECO:0000313" key="4">
    <source>
        <dbReference type="Proteomes" id="UP000027219"/>
    </source>
</evidence>
<protein>
    <recommendedName>
        <fullName evidence="7">Tetratricopeptide repeat protein</fullName>
    </recommendedName>
</protein>
<dbReference type="EMBL" id="JFFR01000033">
    <property type="protein sequence ID" value="KDN26324.1"/>
    <property type="molecule type" value="Genomic_DNA"/>
</dbReference>